<dbReference type="OrthoDB" id="9539181at2759"/>
<dbReference type="OMA" id="GRPTEPF"/>
<sequence length="225" mass="24022">MEGPRPSKRLRYMAPNQASGGRPTEPSCSVVDPEDSVEVQSTESHAEPLQPAKPIAYVKPLRWEPPARTESAPPAERGRRLRGGSRLAGRGRGRGRGARRNAGQRQGAEGLLGPDMHMQLHHHGEPGHQGEPEIRQASAFSFPETAPVPGTVQEGPGPDVAHPEVGRQEPPPASEPETINGQPMLTLYPCIGFRALGGSAILQVVQTPNGTYVRGIPVFVANIAC</sequence>
<reference evidence="3" key="1">
    <citation type="submission" date="2025-08" db="UniProtKB">
        <authorList>
            <consortium name="Ensembl"/>
        </authorList>
    </citation>
    <scope>IDENTIFICATION</scope>
</reference>
<dbReference type="RefSeq" id="XP_011825189.1">
    <property type="nucleotide sequence ID" value="XM_011969799.1"/>
</dbReference>
<evidence type="ECO:0000256" key="2">
    <source>
        <dbReference type="SAM" id="MobiDB-lite"/>
    </source>
</evidence>
<dbReference type="PANTHER" id="PTHR38819">
    <property type="entry name" value="PROLINE-RICH PROTEIN 20A-RELATED"/>
    <property type="match status" value="1"/>
</dbReference>
<dbReference type="PANTHER" id="PTHR38819:SF2">
    <property type="entry name" value="PROLINE-RICH PROTEIN 20A-RELATED"/>
    <property type="match status" value="1"/>
</dbReference>
<reference evidence="3" key="2">
    <citation type="submission" date="2025-09" db="UniProtKB">
        <authorList>
            <consortium name="Ensembl"/>
        </authorList>
    </citation>
    <scope>IDENTIFICATION</scope>
</reference>
<evidence type="ECO:0000256" key="1">
    <source>
        <dbReference type="ARBA" id="ARBA00005946"/>
    </source>
</evidence>
<evidence type="ECO:0000313" key="3">
    <source>
        <dbReference type="Ensembl" id="ENSMLEP00000014564.1"/>
    </source>
</evidence>
<dbReference type="Ensembl" id="ENSMLET00000038015.1">
    <property type="protein sequence ID" value="ENSMLEP00000014564.1"/>
    <property type="gene ID" value="ENSMLEG00000031452.1"/>
</dbReference>
<dbReference type="GeneTree" id="ENSGT00390000001542"/>
<proteinExistence type="inferred from homology"/>
<name>A0A2K5YG97_MANLE</name>
<dbReference type="Pfam" id="PF15708">
    <property type="entry name" value="PRR20"/>
    <property type="match status" value="1"/>
</dbReference>
<organism evidence="3 4">
    <name type="scientific">Mandrillus leucophaeus</name>
    <name type="common">Drill</name>
    <name type="synonym">Papio leucophaeus</name>
    <dbReference type="NCBI Taxonomy" id="9568"/>
    <lineage>
        <taxon>Eukaryota</taxon>
        <taxon>Metazoa</taxon>
        <taxon>Chordata</taxon>
        <taxon>Craniata</taxon>
        <taxon>Vertebrata</taxon>
        <taxon>Euteleostomi</taxon>
        <taxon>Mammalia</taxon>
        <taxon>Eutheria</taxon>
        <taxon>Euarchontoglires</taxon>
        <taxon>Primates</taxon>
        <taxon>Haplorrhini</taxon>
        <taxon>Catarrhini</taxon>
        <taxon>Cercopithecidae</taxon>
        <taxon>Cercopithecinae</taxon>
        <taxon>Mandrillus</taxon>
    </lineage>
</organism>
<feature type="compositionally biased region" description="Basic and acidic residues" evidence="2">
    <location>
        <begin position="122"/>
        <end position="131"/>
    </location>
</feature>
<dbReference type="AlphaFoldDB" id="A0A2K5YG97"/>
<dbReference type="Proteomes" id="UP000233140">
    <property type="component" value="Unassembled WGS sequence"/>
</dbReference>
<dbReference type="GeneID" id="105531796"/>
<feature type="compositionally biased region" description="Low complexity" evidence="2">
    <location>
        <begin position="100"/>
        <end position="109"/>
    </location>
</feature>
<feature type="compositionally biased region" description="Basic residues" evidence="2">
    <location>
        <begin position="1"/>
        <end position="11"/>
    </location>
</feature>
<evidence type="ECO:0000313" key="4">
    <source>
        <dbReference type="Proteomes" id="UP000233140"/>
    </source>
</evidence>
<feature type="region of interest" description="Disordered" evidence="2">
    <location>
        <begin position="1"/>
        <end position="131"/>
    </location>
</feature>
<dbReference type="InterPro" id="IPR031439">
    <property type="entry name" value="PRR20"/>
</dbReference>
<keyword evidence="4" id="KW-1185">Reference proteome</keyword>
<accession>A0A2K5YG97</accession>
<protein>
    <submittedName>
        <fullName evidence="3">Uncharacterized protein</fullName>
    </submittedName>
</protein>
<comment type="similarity">
    <text evidence="1">Belongs to the PRR20 family.</text>
</comment>
<feature type="region of interest" description="Disordered" evidence="2">
    <location>
        <begin position="143"/>
        <end position="181"/>
    </location>
</feature>
<feature type="compositionally biased region" description="Basic residues" evidence="2">
    <location>
        <begin position="79"/>
        <end position="99"/>
    </location>
</feature>
<dbReference type="KEGG" id="mleu:105531796"/>